<keyword evidence="3" id="KW-1185">Reference proteome</keyword>
<dbReference type="GeneID" id="98142223"/>
<dbReference type="EMBL" id="JBFXLQ010000071">
    <property type="protein sequence ID" value="KAL2862242.1"/>
    <property type="molecule type" value="Genomic_DNA"/>
</dbReference>
<gene>
    <name evidence="2" type="ORF">BJX67DRAFT_310801</name>
</gene>
<sequence length="159" mass="17796">MAETATSVLQLVDSATRLVDRLGNFLNNTGEAPENLRETKFQLPLLISTLQQIRVDIEQGVYTDSTSSALQKLFDACMADVSRVEDLLAQVTPHADTKWKRMRRAISGLKYDKEIRSIGSRFSRYIQSLLLLQTAVSGNTLREIKTTERALLPPVLSSE</sequence>
<evidence type="ECO:0000313" key="2">
    <source>
        <dbReference type="EMBL" id="KAL2862242.1"/>
    </source>
</evidence>
<comment type="caution">
    <text evidence="2">The sequence shown here is derived from an EMBL/GenBank/DDBJ whole genome shotgun (WGS) entry which is preliminary data.</text>
</comment>
<dbReference type="RefSeq" id="XP_070881221.1">
    <property type="nucleotide sequence ID" value="XM_071027151.1"/>
</dbReference>
<evidence type="ECO:0000259" key="1">
    <source>
        <dbReference type="Pfam" id="PF17107"/>
    </source>
</evidence>
<name>A0ABR4LFR7_9EURO</name>
<reference evidence="2 3" key="1">
    <citation type="submission" date="2024-07" db="EMBL/GenBank/DDBJ databases">
        <title>Section-level genome sequencing and comparative genomics of Aspergillus sections Usti and Cavernicolus.</title>
        <authorList>
            <consortium name="Lawrence Berkeley National Laboratory"/>
            <person name="Nybo J.L."/>
            <person name="Vesth T.C."/>
            <person name="Theobald S."/>
            <person name="Frisvad J.C."/>
            <person name="Larsen T.O."/>
            <person name="Kjaerboelling I."/>
            <person name="Rothschild-Mancinelli K."/>
            <person name="Lyhne E.K."/>
            <person name="Kogle M.E."/>
            <person name="Barry K."/>
            <person name="Clum A."/>
            <person name="Na H."/>
            <person name="Ledsgaard L."/>
            <person name="Lin J."/>
            <person name="Lipzen A."/>
            <person name="Kuo A."/>
            <person name="Riley R."/>
            <person name="Mondo S."/>
            <person name="Labutti K."/>
            <person name="Haridas S."/>
            <person name="Pangalinan J."/>
            <person name="Salamov A.A."/>
            <person name="Simmons B.A."/>
            <person name="Magnuson J.K."/>
            <person name="Chen J."/>
            <person name="Drula E."/>
            <person name="Henrissat B."/>
            <person name="Wiebenga A."/>
            <person name="Lubbers R.J."/>
            <person name="Gomes A.C."/>
            <person name="Macurrencykelacurrency M.R."/>
            <person name="Stajich J."/>
            <person name="Grigoriev I.V."/>
            <person name="Mortensen U.H."/>
            <person name="De Vries R.P."/>
            <person name="Baker S.E."/>
            <person name="Andersen M.R."/>
        </authorList>
    </citation>
    <scope>NUCLEOTIDE SEQUENCE [LARGE SCALE GENOMIC DNA]</scope>
    <source>
        <strain evidence="2 3">CBS 449.75</strain>
    </source>
</reference>
<protein>
    <recommendedName>
        <fullName evidence="1">NACHT-NTPase and P-loop NTPases N-terminal domain-containing protein</fullName>
    </recommendedName>
</protein>
<evidence type="ECO:0000313" key="3">
    <source>
        <dbReference type="Proteomes" id="UP001610432"/>
    </source>
</evidence>
<dbReference type="Pfam" id="PF17107">
    <property type="entry name" value="SesA"/>
    <property type="match status" value="1"/>
</dbReference>
<dbReference type="InterPro" id="IPR031352">
    <property type="entry name" value="SesA"/>
</dbReference>
<dbReference type="Proteomes" id="UP001610432">
    <property type="component" value="Unassembled WGS sequence"/>
</dbReference>
<feature type="domain" description="NACHT-NTPase and P-loop NTPases N-terminal" evidence="1">
    <location>
        <begin position="6"/>
        <end position="118"/>
    </location>
</feature>
<proteinExistence type="predicted"/>
<organism evidence="2 3">
    <name type="scientific">Aspergillus lucknowensis</name>
    <dbReference type="NCBI Taxonomy" id="176173"/>
    <lineage>
        <taxon>Eukaryota</taxon>
        <taxon>Fungi</taxon>
        <taxon>Dikarya</taxon>
        <taxon>Ascomycota</taxon>
        <taxon>Pezizomycotina</taxon>
        <taxon>Eurotiomycetes</taxon>
        <taxon>Eurotiomycetidae</taxon>
        <taxon>Eurotiales</taxon>
        <taxon>Aspergillaceae</taxon>
        <taxon>Aspergillus</taxon>
        <taxon>Aspergillus subgen. Nidulantes</taxon>
    </lineage>
</organism>
<accession>A0ABR4LFR7</accession>